<comment type="caution">
    <text evidence="2">The sequence shown here is derived from an EMBL/GenBank/DDBJ whole genome shotgun (WGS) entry which is preliminary data.</text>
</comment>
<name>L8WDT8_THACA</name>
<dbReference type="EMBL" id="AFRT01004266">
    <property type="protein sequence ID" value="ELU36115.1"/>
    <property type="molecule type" value="Genomic_DNA"/>
</dbReference>
<sequence length="253" mass="28294">MAHLILSSFSSATRSLRFKLWNLRSALETGASRLETCLISGSNAALLAVVIEEKSEWHNSRIPPNDDEITSIASNWRQVFKCEDLHLDDLLTILSHPEDCNSEPFEQLAEMENANKQALRTHLLNQEGTKKRKDDIRSQVLSLFYARLFPSEQLVWRKRLGSGVMKIKFICHPNSQSDLSPTTRVPRILPEREQRERLYVLDTANPVGKRSAQKSLTKGIAVLPDIGPGEPAGHSEDRSKEDAGASSNVGGRV</sequence>
<protein>
    <submittedName>
        <fullName evidence="2">Uncharacterized protein</fullName>
    </submittedName>
</protein>
<gene>
    <name evidence="2" type="ORF">AG1IA_09855</name>
</gene>
<dbReference type="HOGENOM" id="CLU_1099131_0_0_1"/>
<dbReference type="Proteomes" id="UP000011668">
    <property type="component" value="Unassembled WGS sequence"/>
</dbReference>
<evidence type="ECO:0000256" key="1">
    <source>
        <dbReference type="SAM" id="MobiDB-lite"/>
    </source>
</evidence>
<reference evidence="2 3" key="1">
    <citation type="journal article" date="2013" name="Nat. Commun.">
        <title>The evolution and pathogenic mechanisms of the rice sheath blight pathogen.</title>
        <authorList>
            <person name="Zheng A."/>
            <person name="Lin R."/>
            <person name="Xu L."/>
            <person name="Qin P."/>
            <person name="Tang C."/>
            <person name="Ai P."/>
            <person name="Zhang D."/>
            <person name="Liu Y."/>
            <person name="Sun Z."/>
            <person name="Feng H."/>
            <person name="Wang Y."/>
            <person name="Chen Y."/>
            <person name="Liang X."/>
            <person name="Fu R."/>
            <person name="Li Q."/>
            <person name="Zhang J."/>
            <person name="Yu X."/>
            <person name="Xie Z."/>
            <person name="Ding L."/>
            <person name="Guan P."/>
            <person name="Tang J."/>
            <person name="Liang Y."/>
            <person name="Wang S."/>
            <person name="Deng Q."/>
            <person name="Li S."/>
            <person name="Zhu J."/>
            <person name="Wang L."/>
            <person name="Liu H."/>
            <person name="Li P."/>
        </authorList>
    </citation>
    <scope>NUCLEOTIDE SEQUENCE [LARGE SCALE GENOMIC DNA]</scope>
    <source>
        <strain evidence="3">AG-1 IA</strain>
    </source>
</reference>
<feature type="compositionally biased region" description="Basic and acidic residues" evidence="1">
    <location>
        <begin position="233"/>
        <end position="243"/>
    </location>
</feature>
<dbReference type="AlphaFoldDB" id="L8WDT8"/>
<keyword evidence="3" id="KW-1185">Reference proteome</keyword>
<feature type="region of interest" description="Disordered" evidence="1">
    <location>
        <begin position="210"/>
        <end position="253"/>
    </location>
</feature>
<proteinExistence type="predicted"/>
<evidence type="ECO:0000313" key="2">
    <source>
        <dbReference type="EMBL" id="ELU36115.1"/>
    </source>
</evidence>
<evidence type="ECO:0000313" key="3">
    <source>
        <dbReference type="Proteomes" id="UP000011668"/>
    </source>
</evidence>
<organism evidence="2 3">
    <name type="scientific">Thanatephorus cucumeris (strain AG1-IA)</name>
    <name type="common">Rice sheath blight fungus</name>
    <name type="synonym">Rhizoctonia solani</name>
    <dbReference type="NCBI Taxonomy" id="983506"/>
    <lineage>
        <taxon>Eukaryota</taxon>
        <taxon>Fungi</taxon>
        <taxon>Dikarya</taxon>
        <taxon>Basidiomycota</taxon>
        <taxon>Agaricomycotina</taxon>
        <taxon>Agaricomycetes</taxon>
        <taxon>Cantharellales</taxon>
        <taxon>Ceratobasidiaceae</taxon>
        <taxon>Rhizoctonia</taxon>
        <taxon>Rhizoctonia solani AG-1</taxon>
    </lineage>
</organism>
<accession>L8WDT8</accession>